<reference evidence="1 2" key="1">
    <citation type="submission" date="2023-12" db="EMBL/GenBank/DDBJ databases">
        <title>Description of an unclassified Opitutus bacterium of Verrucomicrobiota.</title>
        <authorList>
            <person name="Zhang D.-F."/>
        </authorList>
    </citation>
    <scope>NUCLEOTIDE SEQUENCE [LARGE SCALE GENOMIC DNA]</scope>
    <source>
        <strain evidence="1 2">WL0086</strain>
    </source>
</reference>
<proteinExistence type="predicted"/>
<accession>A0ABZ1C4N6</accession>
<evidence type="ECO:0000313" key="2">
    <source>
        <dbReference type="Proteomes" id="UP000738431"/>
    </source>
</evidence>
<organism evidence="1 2">
    <name type="scientific">Actomonas aquatica</name>
    <dbReference type="NCBI Taxonomy" id="2866162"/>
    <lineage>
        <taxon>Bacteria</taxon>
        <taxon>Pseudomonadati</taxon>
        <taxon>Verrucomicrobiota</taxon>
        <taxon>Opitutia</taxon>
        <taxon>Opitutales</taxon>
        <taxon>Opitutaceae</taxon>
        <taxon>Actomonas</taxon>
    </lineage>
</organism>
<keyword evidence="2" id="KW-1185">Reference proteome</keyword>
<dbReference type="Proteomes" id="UP000738431">
    <property type="component" value="Chromosome"/>
</dbReference>
<gene>
    <name evidence="1" type="ORF">K1X11_017870</name>
</gene>
<protein>
    <submittedName>
        <fullName evidence="1">Uncharacterized protein</fullName>
    </submittedName>
</protein>
<name>A0ABZ1C4N6_9BACT</name>
<evidence type="ECO:0000313" key="1">
    <source>
        <dbReference type="EMBL" id="WRQ86684.1"/>
    </source>
</evidence>
<dbReference type="RefSeq" id="WP_221030521.1">
    <property type="nucleotide sequence ID" value="NZ_CP139781.1"/>
</dbReference>
<sequence>MDTVTLPDPRLDSDRTLPHQFSTFVCGQDPTNDYIQVVGLTGGKAAGLPALASAQNSPAASGTWTPAFQALTGAVPPNFLTDLTVCAGMNTTSAVGLGNDGKVYVVGRNIGGSHWKPGSGVISQSTTFREDTLTSWIINTGTCFAVSSSGAPWVAAYQAQDTQGTWTPGYALPSPQSVELTSLQARPDMSDDATTHAIGLTTDGQPFEVAYAAGRGTGVGNWKPGQGYLGQPVGLPVFQQLVLVSSDAKNLFHVIGLGKDGSLWDVDQFTATAAQPSWLGQSTQILPAGTIHNSSIQVHTTSTTASYITLDVIAWVENVLTIVARFTSNWTPLSQKIPTSGLALEWRVVENMAHFLNLGSPASMILGIGGLGFIHELAYHSGGTWTEASSSPINN</sequence>
<dbReference type="EMBL" id="CP139781">
    <property type="protein sequence ID" value="WRQ86684.1"/>
    <property type="molecule type" value="Genomic_DNA"/>
</dbReference>